<dbReference type="GO" id="GO:0004672">
    <property type="term" value="F:protein kinase activity"/>
    <property type="evidence" value="ECO:0007669"/>
    <property type="project" value="InterPro"/>
</dbReference>
<dbReference type="AlphaFoldDB" id="A0A194WCB7"/>
<evidence type="ECO:0000256" key="1">
    <source>
        <dbReference type="SAM" id="MobiDB-lite"/>
    </source>
</evidence>
<gene>
    <name evidence="3" type="ORF">VM1G_09303</name>
</gene>
<feature type="compositionally biased region" description="Basic and acidic residues" evidence="1">
    <location>
        <begin position="618"/>
        <end position="628"/>
    </location>
</feature>
<dbReference type="Proteomes" id="UP000078559">
    <property type="component" value="Chromosome 11"/>
</dbReference>
<reference evidence="3" key="1">
    <citation type="submission" date="2014-12" db="EMBL/GenBank/DDBJ databases">
        <title>Genome Sequence of Valsa Canker Pathogens Uncovers a Specific Adaption of Colonization on Woody Bark.</title>
        <authorList>
            <person name="Yin Z."/>
            <person name="Liu H."/>
            <person name="Gao X."/>
            <person name="Li Z."/>
            <person name="Song N."/>
            <person name="Ke X."/>
            <person name="Dai Q."/>
            <person name="Wu Y."/>
            <person name="Sun Y."/>
            <person name="Xu J.-R."/>
            <person name="Kang Z.K."/>
            <person name="Wang L."/>
            <person name="Huang L."/>
        </authorList>
    </citation>
    <scope>NUCLEOTIDE SEQUENCE [LARGE SCALE GENOMIC DNA]</scope>
    <source>
        <strain evidence="3">03-8</strain>
    </source>
</reference>
<dbReference type="Gene3D" id="1.10.510.10">
    <property type="entry name" value="Transferase(Phosphotransferase) domain 1"/>
    <property type="match status" value="1"/>
</dbReference>
<dbReference type="InterPro" id="IPR053083">
    <property type="entry name" value="TF_kinase-domain_protein"/>
</dbReference>
<dbReference type="InterPro" id="IPR011009">
    <property type="entry name" value="Kinase-like_dom_sf"/>
</dbReference>
<evidence type="ECO:0000259" key="2">
    <source>
        <dbReference type="PROSITE" id="PS50011"/>
    </source>
</evidence>
<evidence type="ECO:0000313" key="4">
    <source>
        <dbReference type="Proteomes" id="UP000078559"/>
    </source>
</evidence>
<dbReference type="GO" id="GO:0005524">
    <property type="term" value="F:ATP binding"/>
    <property type="evidence" value="ECO:0007669"/>
    <property type="project" value="InterPro"/>
</dbReference>
<organism evidence="3 4">
    <name type="scientific">Cytospora mali</name>
    <name type="common">Apple Valsa canker fungus</name>
    <name type="synonym">Valsa mali</name>
    <dbReference type="NCBI Taxonomy" id="578113"/>
    <lineage>
        <taxon>Eukaryota</taxon>
        <taxon>Fungi</taxon>
        <taxon>Dikarya</taxon>
        <taxon>Ascomycota</taxon>
        <taxon>Pezizomycotina</taxon>
        <taxon>Sordariomycetes</taxon>
        <taxon>Sordariomycetidae</taxon>
        <taxon>Diaporthales</taxon>
        <taxon>Cytosporaceae</taxon>
        <taxon>Cytospora</taxon>
    </lineage>
</organism>
<keyword evidence="4" id="KW-1185">Reference proteome</keyword>
<feature type="compositionally biased region" description="Low complexity" evidence="1">
    <location>
        <begin position="599"/>
        <end position="611"/>
    </location>
</feature>
<dbReference type="SUPFAM" id="SSF56112">
    <property type="entry name" value="Protein kinase-like (PK-like)"/>
    <property type="match status" value="1"/>
</dbReference>
<feature type="compositionally biased region" description="Low complexity" evidence="1">
    <location>
        <begin position="343"/>
        <end position="362"/>
    </location>
</feature>
<dbReference type="OrthoDB" id="4062651at2759"/>
<feature type="compositionally biased region" description="Basic and acidic residues" evidence="1">
    <location>
        <begin position="674"/>
        <end position="685"/>
    </location>
</feature>
<dbReference type="PANTHER" id="PTHR44305">
    <property type="entry name" value="SI:DKEY-192D15.2-RELATED"/>
    <property type="match status" value="1"/>
</dbReference>
<proteinExistence type="predicted"/>
<feature type="domain" description="Protein kinase" evidence="2">
    <location>
        <begin position="131"/>
        <end position="522"/>
    </location>
</feature>
<accession>A0A194WCB7</accession>
<evidence type="ECO:0000313" key="3">
    <source>
        <dbReference type="EMBL" id="KUI73770.1"/>
    </source>
</evidence>
<protein>
    <recommendedName>
        <fullName evidence="2">Protein kinase domain-containing protein</fullName>
    </recommendedName>
</protein>
<sequence length="685" mass="75570">MDQTTPTTPTTTPITSSAAATWFDAPRIESTVTRQFACAQLLPDEIEQLDRPLAFGDGLTDCTYWEWIESKAKRLFLILVDLDVADQIFGVVDDSWEDDDLPIALNQVERLSLTATKDPKTERKFYLRQFHYLLRPLEKGAHVDYQELEVVPVDVCEKRPGLTLNHDVDRVALPNMPGKVFCRRRFPIGPEVDCLSYEEFLSEISSIEHLQNEHIVSYWASYTHQGYGYVLFSPASEYRLSAYLANTPSPIKHLDKLTRRRMVLDWIHCLVDTLCHMHNRGTFLGNIKPSTIHVTHDNHIFYAPPSPLNPDASHGTSSFDKESYDYAAPEQRAKPTKPAAIIPRSRPTGPSSSRGAPAPASSIKSGRSGHAEHKLAPPRTPPSPSPSQQQQQHHHHHDPPHFDPQAADIFSTGCIILDLVSHGLLKRSTSSFASHRGARHKIAGRGGAVLDSSFHKNLGQVESWMAGLAKEAAKKAAKDGSEGARLYKGAAALLRVVGRMVSPHPGLRPSAAEVQRAVYEIITEVSGIAEPHCADHQHQHQHQHQQAQQNHHRASAAGARDSGTMATIEEAAMYSAHPAGFGFSHQQFQSGYDSDYHNDSSSSARRSNSLRGFMGLGHRRDTSDDSSRSKSSSSNQSHGGERRELGSSGGGGGSSGLRAMHNLRISKSWQAAPHAERDVASRHSR</sequence>
<dbReference type="PANTHER" id="PTHR44305:SF24">
    <property type="entry name" value="TYROSINE-PROTEIN KINASE C03B1.5-RELATED"/>
    <property type="match status" value="1"/>
</dbReference>
<feature type="region of interest" description="Disordered" evidence="1">
    <location>
        <begin position="592"/>
        <end position="685"/>
    </location>
</feature>
<dbReference type="InterPro" id="IPR000719">
    <property type="entry name" value="Prot_kinase_dom"/>
</dbReference>
<name>A0A194WCB7_CYTMA</name>
<feature type="region of interest" description="Disordered" evidence="1">
    <location>
        <begin position="305"/>
        <end position="405"/>
    </location>
</feature>
<dbReference type="EMBL" id="CM003108">
    <property type="protein sequence ID" value="KUI73770.1"/>
    <property type="molecule type" value="Genomic_DNA"/>
</dbReference>
<dbReference type="PROSITE" id="PS50011">
    <property type="entry name" value="PROTEIN_KINASE_DOM"/>
    <property type="match status" value="1"/>
</dbReference>
<feature type="region of interest" description="Disordered" evidence="1">
    <location>
        <begin position="534"/>
        <end position="561"/>
    </location>
</feature>